<dbReference type="InterPro" id="IPR026523">
    <property type="entry name" value="PNMA"/>
</dbReference>
<dbReference type="InParanoid" id="A0A672G823"/>
<dbReference type="Pfam" id="PF20846">
    <property type="entry name" value="PNMA_N"/>
    <property type="match status" value="1"/>
</dbReference>
<accession>A0A672G823</accession>
<feature type="domain" description="Paraneoplastic antigen Ma-like N-terminal" evidence="2">
    <location>
        <begin position="1"/>
        <end position="87"/>
    </location>
</feature>
<sequence length="396" mass="44494">MEFSQLSEWCKEKDLDVGKAIVLSNVPVDVTDEVIYQELDVAKVFGHCKIRGRCLADTDKRQLILVETTKNITPADIPKQLLPADGSKPWLVCVAETQNPQTDDFQTKLMTFLAHEGKTLADIAGLHTSPTPTRQDVNTDLVNAISSLVDKCQSLPVDGQGYRKLRLFSGVKPTPQGEEEYDAWAEQTTHMLEEWQCPDTVKKQRIAESLKGPAADIVRSLRVSNPFSTAKDYLLALETAFGPTESAADLMVRFRNTFQHDGERLSAYLLRLDKLLHAAHRKGGVEVSEMNRARIDQVARGSLSHNLVALRIRMTYKLKPPPSFTELLRDVREEEEMILERQNMENTTSTARIKLVECVPKFPGRLTTPAVLIERPEEGVLPEELLVMPVIEKPKT</sequence>
<evidence type="ECO:0000313" key="3">
    <source>
        <dbReference type="Ensembl" id="ENSSFAP00005015028.1"/>
    </source>
</evidence>
<evidence type="ECO:0000259" key="2">
    <source>
        <dbReference type="Pfam" id="PF20846"/>
    </source>
</evidence>
<dbReference type="AlphaFoldDB" id="A0A672G823"/>
<dbReference type="InterPro" id="IPR048271">
    <property type="entry name" value="PNMA_N"/>
</dbReference>
<keyword evidence="4" id="KW-1185">Reference proteome</keyword>
<reference evidence="3" key="2">
    <citation type="submission" date="2025-08" db="UniProtKB">
        <authorList>
            <consortium name="Ensembl"/>
        </authorList>
    </citation>
    <scope>IDENTIFICATION</scope>
</reference>
<dbReference type="Ensembl" id="ENSSFAT00005015648.1">
    <property type="protein sequence ID" value="ENSSFAP00005015028.1"/>
    <property type="gene ID" value="ENSSFAG00005008054.1"/>
</dbReference>
<reference evidence="3" key="1">
    <citation type="submission" date="2019-06" db="EMBL/GenBank/DDBJ databases">
        <authorList>
            <consortium name="Wellcome Sanger Institute Data Sharing"/>
        </authorList>
    </citation>
    <scope>NUCLEOTIDE SEQUENCE [LARGE SCALE GENOMIC DNA]</scope>
</reference>
<protein>
    <submittedName>
        <fullName evidence="3">Uncharacterized protein</fullName>
    </submittedName>
</protein>
<organism evidence="3 4">
    <name type="scientific">Salarias fasciatus</name>
    <name type="common">Jewelled blenny</name>
    <name type="synonym">Blennius fasciatus</name>
    <dbReference type="NCBI Taxonomy" id="181472"/>
    <lineage>
        <taxon>Eukaryota</taxon>
        <taxon>Metazoa</taxon>
        <taxon>Chordata</taxon>
        <taxon>Craniata</taxon>
        <taxon>Vertebrata</taxon>
        <taxon>Euteleostomi</taxon>
        <taxon>Actinopterygii</taxon>
        <taxon>Neopterygii</taxon>
        <taxon>Teleostei</taxon>
        <taxon>Neoteleostei</taxon>
        <taxon>Acanthomorphata</taxon>
        <taxon>Ovalentaria</taxon>
        <taxon>Blenniimorphae</taxon>
        <taxon>Blenniiformes</taxon>
        <taxon>Blennioidei</taxon>
        <taxon>Blenniidae</taxon>
        <taxon>Salariinae</taxon>
        <taxon>Salarias</taxon>
    </lineage>
</organism>
<dbReference type="Pfam" id="PF14893">
    <property type="entry name" value="PNMA"/>
    <property type="match status" value="1"/>
</dbReference>
<reference evidence="3" key="3">
    <citation type="submission" date="2025-09" db="UniProtKB">
        <authorList>
            <consortium name="Ensembl"/>
        </authorList>
    </citation>
    <scope>IDENTIFICATION</scope>
</reference>
<feature type="domain" description="Paraneoplastic antigen Ma-like C-terminal" evidence="1">
    <location>
        <begin position="168"/>
        <end position="328"/>
    </location>
</feature>
<name>A0A672G823_SALFA</name>
<dbReference type="InterPro" id="IPR048270">
    <property type="entry name" value="PNMA_C"/>
</dbReference>
<dbReference type="Proteomes" id="UP000472267">
    <property type="component" value="Chromosome 5"/>
</dbReference>
<dbReference type="PANTHER" id="PTHR23095:SF17">
    <property type="entry name" value="PARANEOPLASTIC ANTIGEN MA1"/>
    <property type="match status" value="1"/>
</dbReference>
<proteinExistence type="predicted"/>
<dbReference type="OMA" id="EHTNEVM"/>
<evidence type="ECO:0000259" key="1">
    <source>
        <dbReference type="Pfam" id="PF14893"/>
    </source>
</evidence>
<dbReference type="PANTHER" id="PTHR23095">
    <property type="entry name" value="PARANEOPLASTIC ANTIGEN"/>
    <property type="match status" value="1"/>
</dbReference>
<evidence type="ECO:0000313" key="4">
    <source>
        <dbReference type="Proteomes" id="UP000472267"/>
    </source>
</evidence>